<dbReference type="SUPFAM" id="SSF52540">
    <property type="entry name" value="P-loop containing nucleoside triphosphate hydrolases"/>
    <property type="match status" value="1"/>
</dbReference>
<evidence type="ECO:0000313" key="2">
    <source>
        <dbReference type="Proteomes" id="UP000789739"/>
    </source>
</evidence>
<organism evidence="1 2">
    <name type="scientific">Paraglomus brasilianum</name>
    <dbReference type="NCBI Taxonomy" id="144538"/>
    <lineage>
        <taxon>Eukaryota</taxon>
        <taxon>Fungi</taxon>
        <taxon>Fungi incertae sedis</taxon>
        <taxon>Mucoromycota</taxon>
        <taxon>Glomeromycotina</taxon>
        <taxon>Glomeromycetes</taxon>
        <taxon>Paraglomerales</taxon>
        <taxon>Paraglomeraceae</taxon>
        <taxon>Paraglomus</taxon>
    </lineage>
</organism>
<protein>
    <submittedName>
        <fullName evidence="1">10019_t:CDS:1</fullName>
    </submittedName>
</protein>
<reference evidence="1" key="1">
    <citation type="submission" date="2021-06" db="EMBL/GenBank/DDBJ databases">
        <authorList>
            <person name="Kallberg Y."/>
            <person name="Tangrot J."/>
            <person name="Rosling A."/>
        </authorList>
    </citation>
    <scope>NUCLEOTIDE SEQUENCE</scope>
    <source>
        <strain evidence="1">BR232B</strain>
    </source>
</reference>
<comment type="caution">
    <text evidence="1">The sequence shown here is derived from an EMBL/GenBank/DDBJ whole genome shotgun (WGS) entry which is preliminary data.</text>
</comment>
<keyword evidence="2" id="KW-1185">Reference proteome</keyword>
<feature type="non-terminal residue" evidence="1">
    <location>
        <position position="1"/>
    </location>
</feature>
<sequence>SSAEKYWYPKMVEFVKKAMEADLSQNAITLSILPGDPANSTIIVIRKCYRHFEKFIMEDNKYRRYLITGNPGIGKTLFGLYMFVLLLQKGHSVIFDSLEYTIFVKNKCEEFTFELIKSNIDFLARMEQPGVWCIIDGKQPRVSHDKNVGKTIMVSSPRIEYIKNFQKSVYCIKFYMPVWTFAELEMCRESAFSDLSKDVLQEIFDICGGIPRTVFYQSSNFVKSKITEVINKTDHKILNFMGDLVSGNEFSHQIVQIYTNSKEEEGGGLMYEEDDSKVGENSIDLYYSKAFLRFASEYVADNMIAKLEESHKNELYLFVKAADSYSPLATLRSHVFEASNQESVDAILAPYVLFQDTVGKSHSINQHGLQMLKQKLAADGKIQLYFVVPKDRFLTFKAQCFTVKKTVKGSSKAVKHVKKWIENRVEQYVLEMDIDIVIGGNR</sequence>
<proteinExistence type="predicted"/>
<dbReference type="EMBL" id="CAJVPI010000065">
    <property type="protein sequence ID" value="CAG8471320.1"/>
    <property type="molecule type" value="Genomic_DNA"/>
</dbReference>
<name>A0A9N8Z490_9GLOM</name>
<dbReference type="InterPro" id="IPR052980">
    <property type="entry name" value="Crinkler_effector"/>
</dbReference>
<dbReference type="OrthoDB" id="2340858at2759"/>
<gene>
    <name evidence="1" type="ORF">PBRASI_LOCUS1085</name>
</gene>
<dbReference type="AlphaFoldDB" id="A0A9N8Z490"/>
<dbReference type="InterPro" id="IPR027417">
    <property type="entry name" value="P-loop_NTPase"/>
</dbReference>
<dbReference type="Proteomes" id="UP000789739">
    <property type="component" value="Unassembled WGS sequence"/>
</dbReference>
<dbReference type="PANTHER" id="PTHR33129:SF1">
    <property type="entry name" value="ATP-BINDING PROTEIN"/>
    <property type="match status" value="1"/>
</dbReference>
<evidence type="ECO:0000313" key="1">
    <source>
        <dbReference type="EMBL" id="CAG8471320.1"/>
    </source>
</evidence>
<accession>A0A9N8Z490</accession>
<dbReference type="PANTHER" id="PTHR33129">
    <property type="entry name" value="PROTEIN KINASE DOMAIN-CONTAINING PROTEIN-RELATED"/>
    <property type="match status" value="1"/>
</dbReference>
<dbReference type="Gene3D" id="3.40.50.300">
    <property type="entry name" value="P-loop containing nucleotide triphosphate hydrolases"/>
    <property type="match status" value="1"/>
</dbReference>